<evidence type="ECO:0000313" key="3">
    <source>
        <dbReference type="Proteomes" id="UP000187209"/>
    </source>
</evidence>
<evidence type="ECO:0000256" key="1">
    <source>
        <dbReference type="SAM" id="MobiDB-lite"/>
    </source>
</evidence>
<dbReference type="PANTHER" id="PTHR37028:SF8">
    <property type="entry name" value="200 KDA ANTIGEN P200"/>
    <property type="match status" value="1"/>
</dbReference>
<reference evidence="2 3" key="1">
    <citation type="submission" date="2016-11" db="EMBL/GenBank/DDBJ databases">
        <title>The macronuclear genome of Stentor coeruleus: a giant cell with tiny introns.</title>
        <authorList>
            <person name="Slabodnick M."/>
            <person name="Ruby J.G."/>
            <person name="Reiff S.B."/>
            <person name="Swart E.C."/>
            <person name="Gosai S."/>
            <person name="Prabakaran S."/>
            <person name="Witkowska E."/>
            <person name="Larue G.E."/>
            <person name="Fisher S."/>
            <person name="Freeman R.M."/>
            <person name="Gunawardena J."/>
            <person name="Chu W."/>
            <person name="Stover N.A."/>
            <person name="Gregory B.D."/>
            <person name="Nowacki M."/>
            <person name="Derisi J."/>
            <person name="Roy S.W."/>
            <person name="Marshall W.F."/>
            <person name="Sood P."/>
        </authorList>
    </citation>
    <scope>NUCLEOTIDE SEQUENCE [LARGE SCALE GENOMIC DNA]</scope>
    <source>
        <strain evidence="2">WM001</strain>
    </source>
</reference>
<feature type="region of interest" description="Disordered" evidence="1">
    <location>
        <begin position="233"/>
        <end position="265"/>
    </location>
</feature>
<protein>
    <submittedName>
        <fullName evidence="2">Uncharacterized protein</fullName>
    </submittedName>
</protein>
<dbReference type="PANTHER" id="PTHR37028">
    <property type="entry name" value="UNNAMED PRODUCT-RELATED"/>
    <property type="match status" value="1"/>
</dbReference>
<organism evidence="2 3">
    <name type="scientific">Stentor coeruleus</name>
    <dbReference type="NCBI Taxonomy" id="5963"/>
    <lineage>
        <taxon>Eukaryota</taxon>
        <taxon>Sar</taxon>
        <taxon>Alveolata</taxon>
        <taxon>Ciliophora</taxon>
        <taxon>Postciliodesmatophora</taxon>
        <taxon>Heterotrichea</taxon>
        <taxon>Heterotrichida</taxon>
        <taxon>Stentoridae</taxon>
        <taxon>Stentor</taxon>
    </lineage>
</organism>
<dbReference type="Proteomes" id="UP000187209">
    <property type="component" value="Unassembled WGS sequence"/>
</dbReference>
<dbReference type="OrthoDB" id="10529286at2759"/>
<gene>
    <name evidence="2" type="ORF">SteCoe_9468</name>
</gene>
<proteinExistence type="predicted"/>
<keyword evidence="3" id="KW-1185">Reference proteome</keyword>
<name>A0A1R2CHY8_9CILI</name>
<sequence>MNNFSSKFLFGDRDPLYFHEYSMRWLEERNRKVEESRKIELEKESAFSPIRRTDTPPGYKSLITDWESRVSEYYTKKNKNTDIYTHTPEINSTSRAMLPIWNERVEDRLNRMNIEKKEKIEEQRIKAEIAEVPSFTPLTNPSKKTRPEDIGFYLYQEGITMIDKKKKAAEACKFNEFTFKPVINEASRALAVNRKPKIKFEPVIEPQAPSRVLKPEEFENFLERNYIVNHDHLGIKNGQDDKERPKIPERSDESSSTTPRRGRKTVAIGNLYEKEMKRINDKEQKRREILREKHTRELDGCTFQPKINTRAKTPPPCSSADKKQSKVLRYNKNPKTLREYWRYEDANHKFYQLKAFYYVDKSFINGLEEIEKRVFEAIK</sequence>
<evidence type="ECO:0000313" key="2">
    <source>
        <dbReference type="EMBL" id="OMJ88603.1"/>
    </source>
</evidence>
<dbReference type="AlphaFoldDB" id="A0A1R2CHY8"/>
<dbReference type="EMBL" id="MPUH01000147">
    <property type="protein sequence ID" value="OMJ88603.1"/>
    <property type="molecule type" value="Genomic_DNA"/>
</dbReference>
<feature type="compositionally biased region" description="Basic and acidic residues" evidence="1">
    <location>
        <begin position="233"/>
        <end position="253"/>
    </location>
</feature>
<accession>A0A1R2CHY8</accession>
<comment type="caution">
    <text evidence="2">The sequence shown here is derived from an EMBL/GenBank/DDBJ whole genome shotgun (WGS) entry which is preliminary data.</text>
</comment>